<dbReference type="SUPFAM" id="SSF55961">
    <property type="entry name" value="Bet v1-like"/>
    <property type="match status" value="1"/>
</dbReference>
<dbReference type="EMBL" id="JBHSBW010000007">
    <property type="protein sequence ID" value="MFC4210863.1"/>
    <property type="molecule type" value="Genomic_DNA"/>
</dbReference>
<dbReference type="InterPro" id="IPR023393">
    <property type="entry name" value="START-like_dom_sf"/>
</dbReference>
<organism evidence="1 2">
    <name type="scientific">Pedobacter lithocola</name>
    <dbReference type="NCBI Taxonomy" id="1908239"/>
    <lineage>
        <taxon>Bacteria</taxon>
        <taxon>Pseudomonadati</taxon>
        <taxon>Bacteroidota</taxon>
        <taxon>Sphingobacteriia</taxon>
        <taxon>Sphingobacteriales</taxon>
        <taxon>Sphingobacteriaceae</taxon>
        <taxon>Pedobacter</taxon>
    </lineage>
</organism>
<dbReference type="RefSeq" id="WP_378983124.1">
    <property type="nucleotide sequence ID" value="NZ_JBHSBW010000007.1"/>
</dbReference>
<protein>
    <submittedName>
        <fullName evidence="1">SRPBCC domain-containing protein</fullName>
    </submittedName>
</protein>
<sequence length="147" mass="16559">MKKLTFEILINAPKEIVWNIIIGDDTYPEWASVFCEGSKAVTNWATGSKALFVDDSNSGMVSIIEENIPYSFLSIKHVGEVKDGIEDTDSENVKAWAGLLENYTLKENGERTFWIVEMDATPEFATFMEDLWPKAQQKVKEMAEAIG</sequence>
<gene>
    <name evidence="1" type="ORF">ACFOWA_06710</name>
</gene>
<evidence type="ECO:0000313" key="1">
    <source>
        <dbReference type="EMBL" id="MFC4210863.1"/>
    </source>
</evidence>
<dbReference type="Proteomes" id="UP001595789">
    <property type="component" value="Unassembled WGS sequence"/>
</dbReference>
<comment type="caution">
    <text evidence="1">The sequence shown here is derived from an EMBL/GenBank/DDBJ whole genome shotgun (WGS) entry which is preliminary data.</text>
</comment>
<keyword evidence="2" id="KW-1185">Reference proteome</keyword>
<reference evidence="2" key="1">
    <citation type="journal article" date="2019" name="Int. J. Syst. Evol. Microbiol.">
        <title>The Global Catalogue of Microorganisms (GCM) 10K type strain sequencing project: providing services to taxonomists for standard genome sequencing and annotation.</title>
        <authorList>
            <consortium name="The Broad Institute Genomics Platform"/>
            <consortium name="The Broad Institute Genome Sequencing Center for Infectious Disease"/>
            <person name="Wu L."/>
            <person name="Ma J."/>
        </authorList>
    </citation>
    <scope>NUCLEOTIDE SEQUENCE [LARGE SCALE GENOMIC DNA]</scope>
    <source>
        <strain evidence="2">CCM 8691</strain>
    </source>
</reference>
<proteinExistence type="predicted"/>
<name>A0ABV8P6P7_9SPHI</name>
<dbReference type="Gene3D" id="3.30.530.20">
    <property type="match status" value="1"/>
</dbReference>
<evidence type="ECO:0000313" key="2">
    <source>
        <dbReference type="Proteomes" id="UP001595789"/>
    </source>
</evidence>
<accession>A0ABV8P6P7</accession>